<evidence type="ECO:0000259" key="1">
    <source>
        <dbReference type="Pfam" id="PF03572"/>
    </source>
</evidence>
<organism evidence="2 3">
    <name type="scientific">Pseudoteredinibacter isoporae</name>
    <dbReference type="NCBI Taxonomy" id="570281"/>
    <lineage>
        <taxon>Bacteria</taxon>
        <taxon>Pseudomonadati</taxon>
        <taxon>Pseudomonadota</taxon>
        <taxon>Gammaproteobacteria</taxon>
        <taxon>Cellvibrionales</taxon>
        <taxon>Cellvibrionaceae</taxon>
        <taxon>Pseudoteredinibacter</taxon>
    </lineage>
</organism>
<dbReference type="Pfam" id="PF03572">
    <property type="entry name" value="Peptidase_S41"/>
    <property type="match status" value="1"/>
</dbReference>
<dbReference type="InterPro" id="IPR005151">
    <property type="entry name" value="Tail-specific_protease"/>
</dbReference>
<dbReference type="EMBL" id="JACHHT010000002">
    <property type="protein sequence ID" value="MBB6521501.1"/>
    <property type="molecule type" value="Genomic_DNA"/>
</dbReference>
<dbReference type="Gene3D" id="3.90.226.10">
    <property type="entry name" value="2-enoyl-CoA Hydratase, Chain A, domain 1"/>
    <property type="match status" value="1"/>
</dbReference>
<dbReference type="InterPro" id="IPR029045">
    <property type="entry name" value="ClpP/crotonase-like_dom_sf"/>
</dbReference>
<sequence length="185" mass="19996">MLDPGQATRRSTLEARVLEIEALVKTILIDGEKLNALDYTNLIAANAWVIDLRDHSGGKLYAFLDMIYPLLPHGRLSGVRDNQGLELFNWVTPEGIGIGSKDHVQKLRAVQGAAISSSIPINTPVAVLLNKNTARTGEFLTLLLKERPNTQIIGEPSNGLLSANAPQTLSNGDILVLPTARAIDN</sequence>
<accession>A0A7X0JU94</accession>
<dbReference type="AlphaFoldDB" id="A0A7X0JU94"/>
<dbReference type="GO" id="GO:0008236">
    <property type="term" value="F:serine-type peptidase activity"/>
    <property type="evidence" value="ECO:0007669"/>
    <property type="project" value="InterPro"/>
</dbReference>
<dbReference type="RefSeq" id="WP_166844055.1">
    <property type="nucleotide sequence ID" value="NZ_JAAONY010000002.1"/>
</dbReference>
<keyword evidence="3" id="KW-1185">Reference proteome</keyword>
<keyword evidence="2" id="KW-0645">Protease</keyword>
<keyword evidence="2" id="KW-0378">Hydrolase</keyword>
<evidence type="ECO:0000313" key="3">
    <source>
        <dbReference type="Proteomes" id="UP000528457"/>
    </source>
</evidence>
<dbReference type="Proteomes" id="UP000528457">
    <property type="component" value="Unassembled WGS sequence"/>
</dbReference>
<comment type="caution">
    <text evidence="2">The sequence shown here is derived from an EMBL/GenBank/DDBJ whole genome shotgun (WGS) entry which is preliminary data.</text>
</comment>
<proteinExistence type="predicted"/>
<dbReference type="InParanoid" id="A0A7X0JU94"/>
<feature type="domain" description="Tail specific protease" evidence="1">
    <location>
        <begin position="44"/>
        <end position="184"/>
    </location>
</feature>
<dbReference type="SUPFAM" id="SSF52096">
    <property type="entry name" value="ClpP/crotonase"/>
    <property type="match status" value="1"/>
</dbReference>
<reference evidence="2 3" key="1">
    <citation type="submission" date="2020-08" db="EMBL/GenBank/DDBJ databases">
        <title>Genomic Encyclopedia of Type Strains, Phase IV (KMG-IV): sequencing the most valuable type-strain genomes for metagenomic binning, comparative biology and taxonomic classification.</title>
        <authorList>
            <person name="Goeker M."/>
        </authorList>
    </citation>
    <scope>NUCLEOTIDE SEQUENCE [LARGE SCALE GENOMIC DNA]</scope>
    <source>
        <strain evidence="2 3">DSM 22368</strain>
    </source>
</reference>
<dbReference type="GO" id="GO:0006508">
    <property type="term" value="P:proteolysis"/>
    <property type="evidence" value="ECO:0007669"/>
    <property type="project" value="UniProtKB-KW"/>
</dbReference>
<name>A0A7X0JU94_9GAMM</name>
<evidence type="ECO:0000313" key="2">
    <source>
        <dbReference type="EMBL" id="MBB6521501.1"/>
    </source>
</evidence>
<protein>
    <submittedName>
        <fullName evidence="2">C-terminal processing protease CtpA/Prc</fullName>
    </submittedName>
</protein>
<gene>
    <name evidence="2" type="ORF">HNR48_001786</name>
</gene>